<dbReference type="STRING" id="45235.A0A2K3QAU5"/>
<feature type="compositionally biased region" description="Basic and acidic residues" evidence="1">
    <location>
        <begin position="50"/>
        <end position="63"/>
    </location>
</feature>
<dbReference type="PANTHER" id="PTHR28042">
    <property type="entry name" value="E3 UBIQUITIN-PROTEIN LIGASE COMPLEX SLX5-SLX8 SUBUNIT SLX5"/>
    <property type="match status" value="1"/>
</dbReference>
<comment type="caution">
    <text evidence="2">The sequence shown here is derived from an EMBL/GenBank/DDBJ whole genome shotgun (WGS) entry which is preliminary data.</text>
</comment>
<dbReference type="Proteomes" id="UP000236621">
    <property type="component" value="Unassembled WGS sequence"/>
</dbReference>
<gene>
    <name evidence="2" type="ORF">TCAP_05397</name>
</gene>
<proteinExistence type="predicted"/>
<dbReference type="AlphaFoldDB" id="A0A2K3QAU5"/>
<dbReference type="OrthoDB" id="2398441at2759"/>
<sequence>MARVRLGGLTLPSDDDLIEIHASPAARPRNNIENLLNPQRSSSPQRPHAIRPDARASRWDRPPLPRQAATAFIDLTGEPDSPVEQRAPQRVPQQPSLGGRNPRRTSSQRISPPRLARSDSTFIAPGASFIDLTVESPQDGRQAEPPRQLRPRHHHHYHHHHHHRPGGLASDQLIELEFINGGVGLYTDIARGVRHMAGMIGSQLMRNGFPGPALEFAASISPRGPSPKPPMEEVPPTRDGFTRDTSANSKDTAEMVVICPACNEELAYDPSETTVQSASLARSKKRKRSPGEHHFWAVKKCGHVWITPSLRTLAGFEVLTYFIIEKVYCADCFENRRPTKAAPDGVGFRGPGGKPPASAPNDLRCAVENCETKVIAKTEWIGIYL</sequence>
<dbReference type="EMBL" id="NRSZ01000857">
    <property type="protein sequence ID" value="PNY24667.1"/>
    <property type="molecule type" value="Genomic_DNA"/>
</dbReference>
<protein>
    <submittedName>
        <fullName evidence="2">Uncharacterized protein</fullName>
    </submittedName>
</protein>
<evidence type="ECO:0000256" key="1">
    <source>
        <dbReference type="SAM" id="MobiDB-lite"/>
    </source>
</evidence>
<organism evidence="2 3">
    <name type="scientific">Tolypocladium capitatum</name>
    <dbReference type="NCBI Taxonomy" id="45235"/>
    <lineage>
        <taxon>Eukaryota</taxon>
        <taxon>Fungi</taxon>
        <taxon>Dikarya</taxon>
        <taxon>Ascomycota</taxon>
        <taxon>Pezizomycotina</taxon>
        <taxon>Sordariomycetes</taxon>
        <taxon>Hypocreomycetidae</taxon>
        <taxon>Hypocreales</taxon>
        <taxon>Ophiocordycipitaceae</taxon>
        <taxon>Tolypocladium</taxon>
    </lineage>
</organism>
<feature type="region of interest" description="Disordered" evidence="1">
    <location>
        <begin position="137"/>
        <end position="167"/>
    </location>
</feature>
<dbReference type="InterPro" id="IPR038886">
    <property type="entry name" value="E3_SLX5/Rfp1"/>
</dbReference>
<keyword evidence="3" id="KW-1185">Reference proteome</keyword>
<evidence type="ECO:0000313" key="3">
    <source>
        <dbReference type="Proteomes" id="UP000236621"/>
    </source>
</evidence>
<feature type="compositionally biased region" description="Pro residues" evidence="1">
    <location>
        <begin position="224"/>
        <end position="233"/>
    </location>
</feature>
<accession>A0A2K3QAU5</accession>
<evidence type="ECO:0000313" key="2">
    <source>
        <dbReference type="EMBL" id="PNY24667.1"/>
    </source>
</evidence>
<dbReference type="PANTHER" id="PTHR28042:SF1">
    <property type="entry name" value="E3 UBIQUITIN-PROTEIN LIGASE COMPLEX SLX5-SLX8 SUBUNIT SLX5"/>
    <property type="match status" value="1"/>
</dbReference>
<dbReference type="GO" id="GO:0033768">
    <property type="term" value="C:SUMO-targeted ubiquitin ligase complex"/>
    <property type="evidence" value="ECO:0007669"/>
    <property type="project" value="TreeGrafter"/>
</dbReference>
<dbReference type="GO" id="GO:0004842">
    <property type="term" value="F:ubiquitin-protein transferase activity"/>
    <property type="evidence" value="ECO:0007669"/>
    <property type="project" value="TreeGrafter"/>
</dbReference>
<feature type="compositionally biased region" description="Polar residues" evidence="1">
    <location>
        <begin position="31"/>
        <end position="45"/>
    </location>
</feature>
<feature type="region of interest" description="Disordered" evidence="1">
    <location>
        <begin position="22"/>
        <end position="64"/>
    </location>
</feature>
<reference evidence="2 3" key="1">
    <citation type="submission" date="2017-08" db="EMBL/GenBank/DDBJ databases">
        <title>Harnessing the power of phylogenomics to disentangle the directionality and signatures of interkingdom host jumping in the parasitic fungal genus Tolypocladium.</title>
        <authorList>
            <person name="Quandt C.A."/>
            <person name="Patterson W."/>
            <person name="Spatafora J.W."/>
        </authorList>
    </citation>
    <scope>NUCLEOTIDE SEQUENCE [LARGE SCALE GENOMIC DNA]</scope>
    <source>
        <strain evidence="2 3">CBS 113982</strain>
    </source>
</reference>
<feature type="region of interest" description="Disordered" evidence="1">
    <location>
        <begin position="77"/>
        <end position="122"/>
    </location>
</feature>
<feature type="compositionally biased region" description="Basic residues" evidence="1">
    <location>
        <begin position="149"/>
        <end position="165"/>
    </location>
</feature>
<name>A0A2K3QAU5_9HYPO</name>
<feature type="region of interest" description="Disordered" evidence="1">
    <location>
        <begin position="220"/>
        <end position="247"/>
    </location>
</feature>